<accession>A0A3P7NPQ9</accession>
<keyword evidence="3" id="KW-1185">Reference proteome</keyword>
<sequence length="373" mass="41001">MRAKGETLNSDQEKALLDYDMVSCSVTVIKEMVDGLAELQVKLDEAFEAHEKETSVRNEEFAVDSIQREPVAPKKKPAPRAPEPPVKKNTSATQPPQTKPEPVHTEPPVAKAPEHEFLNNVEADVILSTVLNPLKPSFNFLQMPRMDSEIPQGIPVIQPAMHQPQLDQPRQVETPHEHEIQPQQIEMPSKCPEKPNEVFMHPEPVTQQISSGPQQAPTQVENHQQHQEQVQPTLGNQDAAKHPEKPADSLKKPKAKRGKPAPAAEPPSKAAVVNAEQVQEEVKPPKPKTWADLVRGSAADTVSSSPSQPPAFEQISITEPVPLKTPVHEDEVTQDNHGQRPAYGRENGNWAPRGGFRGGRGRGAGPGFRGTSY</sequence>
<protein>
    <submittedName>
        <fullName evidence="2">Uncharacterized protein</fullName>
    </submittedName>
</protein>
<dbReference type="EMBL" id="UYRU01050831">
    <property type="protein sequence ID" value="VDN11149.1"/>
    <property type="molecule type" value="Genomic_DNA"/>
</dbReference>
<evidence type="ECO:0000313" key="2">
    <source>
        <dbReference type="EMBL" id="VDN11149.1"/>
    </source>
</evidence>
<feature type="region of interest" description="Disordered" evidence="1">
    <location>
        <begin position="50"/>
        <end position="108"/>
    </location>
</feature>
<feature type="compositionally biased region" description="Low complexity" evidence="1">
    <location>
        <begin position="260"/>
        <end position="277"/>
    </location>
</feature>
<dbReference type="AlphaFoldDB" id="A0A3P7NPQ9"/>
<evidence type="ECO:0000256" key="1">
    <source>
        <dbReference type="SAM" id="MobiDB-lite"/>
    </source>
</evidence>
<gene>
    <name evidence="2" type="ORF">DILT_LOCUS6980</name>
</gene>
<dbReference type="Proteomes" id="UP000281553">
    <property type="component" value="Unassembled WGS sequence"/>
</dbReference>
<organism evidence="2 3">
    <name type="scientific">Dibothriocephalus latus</name>
    <name type="common">Fish tapeworm</name>
    <name type="synonym">Diphyllobothrium latum</name>
    <dbReference type="NCBI Taxonomy" id="60516"/>
    <lineage>
        <taxon>Eukaryota</taxon>
        <taxon>Metazoa</taxon>
        <taxon>Spiralia</taxon>
        <taxon>Lophotrochozoa</taxon>
        <taxon>Platyhelminthes</taxon>
        <taxon>Cestoda</taxon>
        <taxon>Eucestoda</taxon>
        <taxon>Diphyllobothriidea</taxon>
        <taxon>Diphyllobothriidae</taxon>
        <taxon>Dibothriocephalus</taxon>
    </lineage>
</organism>
<dbReference type="OrthoDB" id="6251581at2759"/>
<feature type="compositionally biased region" description="Basic and acidic residues" evidence="1">
    <location>
        <begin position="239"/>
        <end position="251"/>
    </location>
</feature>
<name>A0A3P7NPQ9_DIBLA</name>
<evidence type="ECO:0000313" key="3">
    <source>
        <dbReference type="Proteomes" id="UP000281553"/>
    </source>
</evidence>
<feature type="region of interest" description="Disordered" evidence="1">
    <location>
        <begin position="326"/>
        <end position="373"/>
    </location>
</feature>
<proteinExistence type="predicted"/>
<reference evidence="2 3" key="1">
    <citation type="submission" date="2018-11" db="EMBL/GenBank/DDBJ databases">
        <authorList>
            <consortium name="Pathogen Informatics"/>
        </authorList>
    </citation>
    <scope>NUCLEOTIDE SEQUENCE [LARGE SCALE GENOMIC DNA]</scope>
</reference>
<feature type="region of interest" description="Disordered" evidence="1">
    <location>
        <begin position="163"/>
        <end position="290"/>
    </location>
</feature>
<feature type="compositionally biased region" description="Low complexity" evidence="1">
    <location>
        <begin position="219"/>
        <end position="231"/>
    </location>
</feature>
<feature type="compositionally biased region" description="Polar residues" evidence="1">
    <location>
        <begin position="205"/>
        <end position="218"/>
    </location>
</feature>
<feature type="compositionally biased region" description="Basic and acidic residues" evidence="1">
    <location>
        <begin position="50"/>
        <end position="60"/>
    </location>
</feature>
<feature type="compositionally biased region" description="Gly residues" evidence="1">
    <location>
        <begin position="355"/>
        <end position="373"/>
    </location>
</feature>